<name>A0A4C1V9V2_EUMVA</name>
<evidence type="ECO:0000313" key="2">
    <source>
        <dbReference type="Proteomes" id="UP000299102"/>
    </source>
</evidence>
<sequence>MLRFTESLKPPGKKFSNEHIDTRGLYDPLIAGALCLWTPRGRSRLNSEAGRTEGLCLPTDVRRLLDNSERSWSTIQEIIPRSKVARTCRPRSRAPPRLLAPSRFSPTTRDISACVDSNQTERIWKVLSEAPAAFGPRRGLIPKRPAQLYTNVLPYLLNCEWAWRLCGGYQSR</sequence>
<comment type="caution">
    <text evidence="1">The sequence shown here is derived from an EMBL/GenBank/DDBJ whole genome shotgun (WGS) entry which is preliminary data.</text>
</comment>
<accession>A0A4C1V9V2</accession>
<reference evidence="1 2" key="1">
    <citation type="journal article" date="2019" name="Commun. Biol.">
        <title>The bagworm genome reveals a unique fibroin gene that provides high tensile strength.</title>
        <authorList>
            <person name="Kono N."/>
            <person name="Nakamura H."/>
            <person name="Ohtoshi R."/>
            <person name="Tomita M."/>
            <person name="Numata K."/>
            <person name="Arakawa K."/>
        </authorList>
    </citation>
    <scope>NUCLEOTIDE SEQUENCE [LARGE SCALE GENOMIC DNA]</scope>
</reference>
<dbReference type="AlphaFoldDB" id="A0A4C1V9V2"/>
<organism evidence="1 2">
    <name type="scientific">Eumeta variegata</name>
    <name type="common">Bagworm moth</name>
    <name type="synonym">Eumeta japonica</name>
    <dbReference type="NCBI Taxonomy" id="151549"/>
    <lineage>
        <taxon>Eukaryota</taxon>
        <taxon>Metazoa</taxon>
        <taxon>Ecdysozoa</taxon>
        <taxon>Arthropoda</taxon>
        <taxon>Hexapoda</taxon>
        <taxon>Insecta</taxon>
        <taxon>Pterygota</taxon>
        <taxon>Neoptera</taxon>
        <taxon>Endopterygota</taxon>
        <taxon>Lepidoptera</taxon>
        <taxon>Glossata</taxon>
        <taxon>Ditrysia</taxon>
        <taxon>Tineoidea</taxon>
        <taxon>Psychidae</taxon>
        <taxon>Oiketicinae</taxon>
        <taxon>Eumeta</taxon>
    </lineage>
</organism>
<dbReference type="Proteomes" id="UP000299102">
    <property type="component" value="Unassembled WGS sequence"/>
</dbReference>
<keyword evidence="2" id="KW-1185">Reference proteome</keyword>
<proteinExistence type="predicted"/>
<protein>
    <submittedName>
        <fullName evidence="1">Uncharacterized protein</fullName>
    </submittedName>
</protein>
<gene>
    <name evidence="1" type="ORF">EVAR_17384_1</name>
</gene>
<dbReference type="EMBL" id="BGZK01000305">
    <property type="protein sequence ID" value="GBP35523.1"/>
    <property type="molecule type" value="Genomic_DNA"/>
</dbReference>
<evidence type="ECO:0000313" key="1">
    <source>
        <dbReference type="EMBL" id="GBP35523.1"/>
    </source>
</evidence>